<evidence type="ECO:0000256" key="2">
    <source>
        <dbReference type="ARBA" id="ARBA00023043"/>
    </source>
</evidence>
<dbReference type="SMART" id="SM00248">
    <property type="entry name" value="ANK"/>
    <property type="match status" value="19"/>
</dbReference>
<organism evidence="7 8">
    <name type="scientific">Anaeramoeba flamelloides</name>
    <dbReference type="NCBI Taxonomy" id="1746091"/>
    <lineage>
        <taxon>Eukaryota</taxon>
        <taxon>Metamonada</taxon>
        <taxon>Anaeramoebidae</taxon>
        <taxon>Anaeramoeba</taxon>
    </lineage>
</organism>
<dbReference type="InterPro" id="IPR036770">
    <property type="entry name" value="Ankyrin_rpt-contain_sf"/>
</dbReference>
<dbReference type="InterPro" id="IPR011333">
    <property type="entry name" value="SKP1/BTB/POZ_sf"/>
</dbReference>
<dbReference type="Proteomes" id="UP001150062">
    <property type="component" value="Unassembled WGS sequence"/>
</dbReference>
<dbReference type="PANTHER" id="PTHR24198:SF165">
    <property type="entry name" value="ANKYRIN REPEAT-CONTAINING PROTEIN-RELATED"/>
    <property type="match status" value="1"/>
</dbReference>
<dbReference type="SUPFAM" id="SSF48403">
    <property type="entry name" value="Ankyrin repeat"/>
    <property type="match status" value="3"/>
</dbReference>
<protein>
    <submittedName>
        <fullName evidence="7">Molting protein mlt-4</fullName>
    </submittedName>
</protein>
<dbReference type="Pfam" id="PF12796">
    <property type="entry name" value="Ank_2"/>
    <property type="match status" value="2"/>
</dbReference>
<dbReference type="Gene3D" id="1.25.40.20">
    <property type="entry name" value="Ankyrin repeat-containing domain"/>
    <property type="match status" value="5"/>
</dbReference>
<evidence type="ECO:0000313" key="7">
    <source>
        <dbReference type="EMBL" id="KAJ6255373.1"/>
    </source>
</evidence>
<comment type="caution">
    <text evidence="7">The sequence shown here is derived from an EMBL/GenBank/DDBJ whole genome shotgun (WGS) entry which is preliminary data.</text>
</comment>
<evidence type="ECO:0000256" key="4">
    <source>
        <dbReference type="SAM" id="Coils"/>
    </source>
</evidence>
<feature type="compositionally biased region" description="Basic residues" evidence="5">
    <location>
        <begin position="982"/>
        <end position="998"/>
    </location>
</feature>
<keyword evidence="4" id="KW-0175">Coiled coil</keyword>
<keyword evidence="2 3" id="KW-0040">ANK repeat</keyword>
<feature type="repeat" description="ANK" evidence="3">
    <location>
        <begin position="587"/>
        <end position="621"/>
    </location>
</feature>
<keyword evidence="8" id="KW-1185">Reference proteome</keyword>
<accession>A0ABQ8ZF62</accession>
<feature type="compositionally biased region" description="Basic residues" evidence="5">
    <location>
        <begin position="1029"/>
        <end position="1039"/>
    </location>
</feature>
<name>A0ABQ8ZF62_9EUKA</name>
<evidence type="ECO:0000256" key="5">
    <source>
        <dbReference type="SAM" id="MobiDB-lite"/>
    </source>
</evidence>
<dbReference type="PROSITE" id="PS50097">
    <property type="entry name" value="BTB"/>
    <property type="match status" value="1"/>
</dbReference>
<evidence type="ECO:0000256" key="3">
    <source>
        <dbReference type="PROSITE-ProRule" id="PRU00023"/>
    </source>
</evidence>
<feature type="domain" description="BTB" evidence="6">
    <location>
        <begin position="1109"/>
        <end position="1177"/>
    </location>
</feature>
<gene>
    <name evidence="7" type="ORF">M0813_11455</name>
</gene>
<dbReference type="InterPro" id="IPR000210">
    <property type="entry name" value="BTB/POZ_dom"/>
</dbReference>
<keyword evidence="1" id="KW-0677">Repeat</keyword>
<feature type="coiled-coil region" evidence="4">
    <location>
        <begin position="942"/>
        <end position="969"/>
    </location>
</feature>
<evidence type="ECO:0000256" key="1">
    <source>
        <dbReference type="ARBA" id="ARBA00022737"/>
    </source>
</evidence>
<dbReference type="InterPro" id="IPR002110">
    <property type="entry name" value="Ankyrin_rpt"/>
</dbReference>
<dbReference type="SUPFAM" id="SSF54695">
    <property type="entry name" value="POZ domain"/>
    <property type="match status" value="1"/>
</dbReference>
<dbReference type="PROSITE" id="PS50088">
    <property type="entry name" value="ANK_REPEAT"/>
    <property type="match status" value="2"/>
</dbReference>
<dbReference type="EMBL" id="JAOAOG010000005">
    <property type="protein sequence ID" value="KAJ6255373.1"/>
    <property type="molecule type" value="Genomic_DNA"/>
</dbReference>
<feature type="compositionally biased region" description="Basic and acidic residues" evidence="5">
    <location>
        <begin position="1000"/>
        <end position="1028"/>
    </location>
</feature>
<proteinExistence type="predicted"/>
<evidence type="ECO:0000259" key="6">
    <source>
        <dbReference type="PROSITE" id="PS50097"/>
    </source>
</evidence>
<dbReference type="PANTHER" id="PTHR24198">
    <property type="entry name" value="ANKYRIN REPEAT AND PROTEIN KINASE DOMAIN-CONTAINING PROTEIN"/>
    <property type="match status" value="1"/>
</dbReference>
<evidence type="ECO:0000313" key="8">
    <source>
        <dbReference type="Proteomes" id="UP001150062"/>
    </source>
</evidence>
<sequence length="1187" mass="140487">MNQDKPLAIKNKSSLDHYPFVEEKNHKTPKCELCMNKGSQKEKGKKYHIKYICLCEKNLDIFKILIERGLQLNQRNIFGETPLQNLIKRNTTTAEVEFFLNNGCDVNEEDNYQRNLVNIMSCEPVKEKSLALIEYLIEKGLDFNKADNKGKTALHNLLFRSNQMQNRAKKAVVLFFLKHFDGTNVNTVFEGKTIFGHFLSICYHHGQIDEIVQLFLQKGANPNQMGKNGSTLLNTFARSCSHITLKSVKLFHQYNGDFNKKDSGNQTAFHLLCKNYSTTNEAIKFCIEEGIGDIKVTNFAKANAFHMICDSHKDLGLIKLCLAKGADANQRDMYGNTPFSNYCHYSRIDIDVFKYFLDHNANINHTSSNYPTPIVHQLILSNPKTEIIKLCFEGGAKINDQDYNNNSTFHHICKQIKPTYDLIRLCIEMKGDINLRNRNNETPFFSLCQQHNKIDLKIIKYCLQNKAKLKCANRLGQTPFHYICLRSATIEILNLCDKYSHEALKQKDHEKNNAFHYLCRNSLNLDCVKFFLDQNFDIMETNNEKQSIFHLICKKNPTFEIMDIFFKNFVKNKRKSYRNVLNQTDSLSNTPTHYLFKNTNLNIQMIKLLFENGADIFKVNSLNQTPFHLLCQASSDFEAIQYLVTNTDLDINSRDDHNNTPFFYLCQQKNLDIRTLKFLLKKNIKGINLHQTNYYNHTPLHYLCSNQIKNLKYIRLFEKMNANFNFLDNYGNYPLHLLFHHNQNLDLFVSLLKSKLIDPYLKDDNDKTIFHFFCHKRNLNVDLIPFFLTLNISINQKDKFNQSPFHYFCFRNHNIDSIIYFLKMGAKLFENVNKKNQFDSLIKSFDYDLSKNKKNHIRSLPKYDFHGLKRDFQNYFERKEFTDYEIKGIQIHKDLLEYRTGKTIKEILEILEKYPKGVIGEFLQWVYYDKFPDRKIKYYELLKNHSNKNDNFEKKKKKKKKKIKKEIEIEIEIEIEKEKSKTNPKRKKKKKEKNKNKGKSNPEKKKKNEKDIKREIENEKEKEKTEKIKNKRKKKKEKKKKEEKEKEKEIEKEIEKEKEIGIGIEIEKEEENEEYYFEKIFSGLQISLFSLDFTLDNFLKQLYTNEPSKDFTIIINEKQKIKTHKIILQCRTGLYRGMFLTINDPGIKEIKDFSGKSLEYWEIILEYLYTQQIHTTTEKENIRGNER</sequence>
<dbReference type="Gene3D" id="3.30.710.10">
    <property type="entry name" value="Potassium Channel Kv1.1, Chain A"/>
    <property type="match status" value="1"/>
</dbReference>
<reference evidence="7" key="1">
    <citation type="submission" date="2022-08" db="EMBL/GenBank/DDBJ databases">
        <title>Novel sulfate-reducing endosymbionts in the free-living metamonad Anaeramoeba.</title>
        <authorList>
            <person name="Jerlstrom-Hultqvist J."/>
            <person name="Cepicka I."/>
            <person name="Gallot-Lavallee L."/>
            <person name="Salas-Leiva D."/>
            <person name="Curtis B.A."/>
            <person name="Zahonova K."/>
            <person name="Pipaliya S."/>
            <person name="Dacks J."/>
            <person name="Roger A.J."/>
        </authorList>
    </citation>
    <scope>NUCLEOTIDE SEQUENCE</scope>
    <source>
        <strain evidence="7">Schooner1</strain>
    </source>
</reference>
<feature type="region of interest" description="Disordered" evidence="5">
    <location>
        <begin position="980"/>
        <end position="1048"/>
    </location>
</feature>
<feature type="repeat" description="ANK" evidence="3">
    <location>
        <begin position="78"/>
        <end position="111"/>
    </location>
</feature>
<dbReference type="Pfam" id="PF00651">
    <property type="entry name" value="BTB"/>
    <property type="match status" value="1"/>
</dbReference>